<proteinExistence type="inferred from homology"/>
<feature type="active site" evidence="6">
    <location>
        <position position="60"/>
    </location>
</feature>
<dbReference type="AlphaFoldDB" id="A0A6G7KCA3"/>
<reference evidence="9 10" key="1">
    <citation type="journal article" date="2017" name="Int. J. Syst. Evol. Microbiol.">
        <title>Jeotgalibaca porci sp. nov. and Jeotgalibaca arthritidis sp. nov., isolated from pigs, and emended description of the genus Jeotgalibaca.</title>
        <authorList>
            <person name="Zamora L."/>
            <person name="Perez-Sancho M."/>
            <person name="Dominguez L."/>
            <person name="Fernandez-Garayzabal J.F."/>
            <person name="Vela A.I."/>
        </authorList>
    </citation>
    <scope>NUCLEOTIDE SEQUENCE [LARGE SCALE GENOMIC DNA]</scope>
    <source>
        <strain evidence="9 10">CECT 9157</strain>
    </source>
</reference>
<dbReference type="GO" id="GO:0005886">
    <property type="term" value="C:plasma membrane"/>
    <property type="evidence" value="ECO:0007669"/>
    <property type="project" value="UniProtKB-SubCell"/>
</dbReference>
<dbReference type="EMBL" id="CP049740">
    <property type="protein sequence ID" value="QII82870.1"/>
    <property type="molecule type" value="Genomic_DNA"/>
</dbReference>
<evidence type="ECO:0000256" key="7">
    <source>
        <dbReference type="RuleBase" id="RU362042"/>
    </source>
</evidence>
<evidence type="ECO:0000256" key="4">
    <source>
        <dbReference type="ARBA" id="ARBA00013208"/>
    </source>
</evidence>
<dbReference type="InterPro" id="IPR000223">
    <property type="entry name" value="Pept_S26A_signal_pept_1"/>
</dbReference>
<dbReference type="PROSITE" id="PS00761">
    <property type="entry name" value="SPASE_I_3"/>
    <property type="match status" value="1"/>
</dbReference>
<dbReference type="GO" id="GO:0004252">
    <property type="term" value="F:serine-type endopeptidase activity"/>
    <property type="evidence" value="ECO:0007669"/>
    <property type="project" value="InterPro"/>
</dbReference>
<sequence length="211" mass="24105">MMMNKQTEKQWKNKKSAASKSTGSFFKEVLNILFSVAIAYILFLLIRAYLFFPLQVVGPSMYPTLQDGDRLILNRLGSIDRFDVVVFPAPDPEGAKENEEYVKRIIGMPGDEIVYLDDLLYVNGEAVEEHYLESLQAEKEDSTLTPDFTLMDIPESDSYQVPEGMYFVMGDNRSRSKDSRVFGFVSEELIEGTTSLRIWPLNRAGFLEKNE</sequence>
<dbReference type="GO" id="GO:0009003">
    <property type="term" value="F:signal peptidase activity"/>
    <property type="evidence" value="ECO:0007669"/>
    <property type="project" value="UniProtKB-EC"/>
</dbReference>
<feature type="domain" description="Peptidase S26" evidence="8">
    <location>
        <begin position="32"/>
        <end position="199"/>
    </location>
</feature>
<feature type="active site" evidence="6">
    <location>
        <position position="103"/>
    </location>
</feature>
<feature type="transmembrane region" description="Helical" evidence="7">
    <location>
        <begin position="29"/>
        <end position="52"/>
    </location>
</feature>
<keyword evidence="10" id="KW-1185">Reference proteome</keyword>
<dbReference type="PRINTS" id="PR00727">
    <property type="entry name" value="LEADERPTASE"/>
</dbReference>
<dbReference type="InterPro" id="IPR019757">
    <property type="entry name" value="Pept_S26A_signal_pept_1_Lys-AS"/>
</dbReference>
<protein>
    <recommendedName>
        <fullName evidence="4 7">Signal peptidase I</fullName>
        <ecNumber evidence="4 7">3.4.21.89</ecNumber>
    </recommendedName>
</protein>
<dbReference type="InterPro" id="IPR019758">
    <property type="entry name" value="Pept_S26A_signal_pept_1_CS"/>
</dbReference>
<dbReference type="NCBIfam" id="TIGR02227">
    <property type="entry name" value="sigpep_I_bact"/>
    <property type="match status" value="1"/>
</dbReference>
<name>A0A6G7KCA3_9LACT</name>
<keyword evidence="7" id="KW-0645">Protease</keyword>
<evidence type="ECO:0000313" key="9">
    <source>
        <dbReference type="EMBL" id="QII82870.1"/>
    </source>
</evidence>
<keyword evidence="7" id="KW-1133">Transmembrane helix</keyword>
<comment type="similarity">
    <text evidence="3 7">Belongs to the peptidase S26 family.</text>
</comment>
<dbReference type="GO" id="GO:0006465">
    <property type="term" value="P:signal peptide processing"/>
    <property type="evidence" value="ECO:0007669"/>
    <property type="project" value="InterPro"/>
</dbReference>
<gene>
    <name evidence="9" type="primary">lepB</name>
    <name evidence="9" type="ORF">G7057_10730</name>
</gene>
<evidence type="ECO:0000256" key="6">
    <source>
        <dbReference type="PIRSR" id="PIRSR600223-1"/>
    </source>
</evidence>
<evidence type="ECO:0000256" key="3">
    <source>
        <dbReference type="ARBA" id="ARBA00009370"/>
    </source>
</evidence>
<dbReference type="Gene3D" id="2.10.109.10">
    <property type="entry name" value="Umud Fragment, subunit A"/>
    <property type="match status" value="1"/>
</dbReference>
<dbReference type="PROSITE" id="PS00760">
    <property type="entry name" value="SPASE_I_2"/>
    <property type="match status" value="1"/>
</dbReference>
<evidence type="ECO:0000256" key="5">
    <source>
        <dbReference type="ARBA" id="ARBA00022801"/>
    </source>
</evidence>
<comment type="catalytic activity">
    <reaction evidence="1 7">
        <text>Cleavage of hydrophobic, N-terminal signal or leader sequences from secreted and periplasmic proteins.</text>
        <dbReference type="EC" id="3.4.21.89"/>
    </reaction>
</comment>
<dbReference type="SUPFAM" id="SSF51306">
    <property type="entry name" value="LexA/Signal peptidase"/>
    <property type="match status" value="1"/>
</dbReference>
<dbReference type="InterPro" id="IPR019533">
    <property type="entry name" value="Peptidase_S26"/>
</dbReference>
<dbReference type="KEGG" id="jar:G7057_10730"/>
<evidence type="ECO:0000313" key="10">
    <source>
        <dbReference type="Proteomes" id="UP000501451"/>
    </source>
</evidence>
<accession>A0A6G7KCA3</accession>
<evidence type="ECO:0000259" key="8">
    <source>
        <dbReference type="Pfam" id="PF10502"/>
    </source>
</evidence>
<dbReference type="CDD" id="cd06530">
    <property type="entry name" value="S26_SPase_I"/>
    <property type="match status" value="1"/>
</dbReference>
<dbReference type="Pfam" id="PF10502">
    <property type="entry name" value="Peptidase_S26"/>
    <property type="match status" value="1"/>
</dbReference>
<keyword evidence="7" id="KW-0812">Transmembrane</keyword>
<dbReference type="PANTHER" id="PTHR43390">
    <property type="entry name" value="SIGNAL PEPTIDASE I"/>
    <property type="match status" value="1"/>
</dbReference>
<evidence type="ECO:0000256" key="1">
    <source>
        <dbReference type="ARBA" id="ARBA00000677"/>
    </source>
</evidence>
<dbReference type="Proteomes" id="UP000501451">
    <property type="component" value="Chromosome"/>
</dbReference>
<keyword evidence="7" id="KW-0472">Membrane</keyword>
<comment type="subcellular location">
    <subcellularLocation>
        <location evidence="2">Cell membrane</location>
        <topology evidence="2">Single-pass type II membrane protein</topology>
    </subcellularLocation>
    <subcellularLocation>
        <location evidence="7">Membrane</location>
        <topology evidence="7">Single-pass type II membrane protein</topology>
    </subcellularLocation>
</comment>
<keyword evidence="5 7" id="KW-0378">Hydrolase</keyword>
<organism evidence="9 10">
    <name type="scientific">Jeotgalibaca arthritidis</name>
    <dbReference type="NCBI Taxonomy" id="1868794"/>
    <lineage>
        <taxon>Bacteria</taxon>
        <taxon>Bacillati</taxon>
        <taxon>Bacillota</taxon>
        <taxon>Bacilli</taxon>
        <taxon>Lactobacillales</taxon>
        <taxon>Carnobacteriaceae</taxon>
        <taxon>Jeotgalibaca</taxon>
    </lineage>
</organism>
<dbReference type="PANTHER" id="PTHR43390:SF1">
    <property type="entry name" value="CHLOROPLAST PROCESSING PEPTIDASE"/>
    <property type="match status" value="1"/>
</dbReference>
<dbReference type="InterPro" id="IPR036286">
    <property type="entry name" value="LexA/Signal_pep-like_sf"/>
</dbReference>
<evidence type="ECO:0000256" key="2">
    <source>
        <dbReference type="ARBA" id="ARBA00004401"/>
    </source>
</evidence>
<dbReference type="EC" id="3.4.21.89" evidence="4 7"/>